<dbReference type="SUPFAM" id="SSF46785">
    <property type="entry name" value="Winged helix' DNA-binding domain"/>
    <property type="match status" value="1"/>
</dbReference>
<dbReference type="EMBL" id="BMGP01000002">
    <property type="protein sequence ID" value="GGF17621.1"/>
    <property type="molecule type" value="Genomic_DNA"/>
</dbReference>
<feature type="compositionally biased region" description="Low complexity" evidence="1">
    <location>
        <begin position="150"/>
        <end position="173"/>
    </location>
</feature>
<dbReference type="InterPro" id="IPR011991">
    <property type="entry name" value="ArsR-like_HTH"/>
</dbReference>
<dbReference type="InterPro" id="IPR000835">
    <property type="entry name" value="HTH_MarR-typ"/>
</dbReference>
<evidence type="ECO:0000313" key="4">
    <source>
        <dbReference type="Proteomes" id="UP000598775"/>
    </source>
</evidence>
<dbReference type="CDD" id="cd00090">
    <property type="entry name" value="HTH_ARSR"/>
    <property type="match status" value="1"/>
</dbReference>
<accession>A0A917B1R4</accession>
<dbReference type="SMART" id="SM00347">
    <property type="entry name" value="HTH_MARR"/>
    <property type="match status" value="1"/>
</dbReference>
<dbReference type="RefSeq" id="WP_188674541.1">
    <property type="nucleotide sequence ID" value="NZ_BMGP01000002.1"/>
</dbReference>
<evidence type="ECO:0000259" key="2">
    <source>
        <dbReference type="SMART" id="SM00347"/>
    </source>
</evidence>
<dbReference type="Pfam" id="PF12802">
    <property type="entry name" value="MarR_2"/>
    <property type="match status" value="1"/>
</dbReference>
<evidence type="ECO:0000313" key="3">
    <source>
        <dbReference type="EMBL" id="GGF17621.1"/>
    </source>
</evidence>
<reference evidence="3 4" key="1">
    <citation type="journal article" date="2014" name="Int. J. Syst. Evol. Microbiol.">
        <title>Complete genome sequence of Corynebacterium casei LMG S-19264T (=DSM 44701T), isolated from a smear-ripened cheese.</title>
        <authorList>
            <consortium name="US DOE Joint Genome Institute (JGI-PGF)"/>
            <person name="Walter F."/>
            <person name="Albersmeier A."/>
            <person name="Kalinowski J."/>
            <person name="Ruckert C."/>
        </authorList>
    </citation>
    <scope>NUCLEOTIDE SEQUENCE [LARGE SCALE GENOMIC DNA]</scope>
    <source>
        <strain evidence="3 4">CGMCC 1.12976</strain>
    </source>
</reference>
<name>A0A917B1R4_9MICO</name>
<dbReference type="Proteomes" id="UP000598775">
    <property type="component" value="Unassembled WGS sequence"/>
</dbReference>
<protein>
    <recommendedName>
        <fullName evidence="2">HTH marR-type domain-containing protein</fullName>
    </recommendedName>
</protein>
<dbReference type="AlphaFoldDB" id="A0A917B1R4"/>
<feature type="compositionally biased region" description="Polar residues" evidence="1">
    <location>
        <begin position="174"/>
        <end position="192"/>
    </location>
</feature>
<dbReference type="GO" id="GO:0003700">
    <property type="term" value="F:DNA-binding transcription factor activity"/>
    <property type="evidence" value="ECO:0007669"/>
    <property type="project" value="InterPro"/>
</dbReference>
<dbReference type="InterPro" id="IPR036388">
    <property type="entry name" value="WH-like_DNA-bd_sf"/>
</dbReference>
<comment type="caution">
    <text evidence="3">The sequence shown here is derived from an EMBL/GenBank/DDBJ whole genome shotgun (WGS) entry which is preliminary data.</text>
</comment>
<proteinExistence type="predicted"/>
<gene>
    <name evidence="3" type="ORF">GCM10011399_09210</name>
</gene>
<dbReference type="Gene3D" id="1.10.10.10">
    <property type="entry name" value="Winged helix-like DNA-binding domain superfamily/Winged helix DNA-binding domain"/>
    <property type="match status" value="1"/>
</dbReference>
<feature type="region of interest" description="Disordered" evidence="1">
    <location>
        <begin position="146"/>
        <end position="192"/>
    </location>
</feature>
<dbReference type="InterPro" id="IPR036390">
    <property type="entry name" value="WH_DNA-bd_sf"/>
</dbReference>
<sequence length="192" mass="20719">MTRSEPPREQWLARVRDELTTLTRRGTARARQSHPALSLVDQSLLTYIESNPECRAIDIAAHFQLNRSTVSRQLQSLVSAGLIEMGPEQTSRGHRSHGRGQPITLTDSGHRVQAEAAAGVLASLTARLTGWSDDEVRMLAGTLHRFNDESTPMPDASMPAPDASMPGPDASASTTRAESPTLESAPTEGQPS</sequence>
<evidence type="ECO:0000256" key="1">
    <source>
        <dbReference type="SAM" id="MobiDB-lite"/>
    </source>
</evidence>
<keyword evidence="4" id="KW-1185">Reference proteome</keyword>
<organism evidence="3 4">
    <name type="scientific">Subtercola lobariae</name>
    <dbReference type="NCBI Taxonomy" id="1588641"/>
    <lineage>
        <taxon>Bacteria</taxon>
        <taxon>Bacillati</taxon>
        <taxon>Actinomycetota</taxon>
        <taxon>Actinomycetes</taxon>
        <taxon>Micrococcales</taxon>
        <taxon>Microbacteriaceae</taxon>
        <taxon>Subtercola</taxon>
    </lineage>
</organism>
<feature type="domain" description="HTH marR-type" evidence="2">
    <location>
        <begin position="30"/>
        <end position="136"/>
    </location>
</feature>